<protein>
    <submittedName>
        <fullName evidence="1">Uncharacterized protein</fullName>
    </submittedName>
</protein>
<name>A0A2P2K4M0_RHIMU</name>
<reference evidence="1" key="1">
    <citation type="submission" date="2018-02" db="EMBL/GenBank/DDBJ databases">
        <title>Rhizophora mucronata_Transcriptome.</title>
        <authorList>
            <person name="Meera S.P."/>
            <person name="Sreeshan A."/>
            <person name="Augustine A."/>
        </authorList>
    </citation>
    <scope>NUCLEOTIDE SEQUENCE</scope>
    <source>
        <tissue evidence="1">Leaf</tissue>
    </source>
</reference>
<dbReference type="EMBL" id="GGEC01020159">
    <property type="protein sequence ID" value="MBX00643.1"/>
    <property type="molecule type" value="Transcribed_RNA"/>
</dbReference>
<accession>A0A2P2K4M0</accession>
<proteinExistence type="predicted"/>
<organism evidence="1">
    <name type="scientific">Rhizophora mucronata</name>
    <name type="common">Asiatic mangrove</name>
    <dbReference type="NCBI Taxonomy" id="61149"/>
    <lineage>
        <taxon>Eukaryota</taxon>
        <taxon>Viridiplantae</taxon>
        <taxon>Streptophyta</taxon>
        <taxon>Embryophyta</taxon>
        <taxon>Tracheophyta</taxon>
        <taxon>Spermatophyta</taxon>
        <taxon>Magnoliopsida</taxon>
        <taxon>eudicotyledons</taxon>
        <taxon>Gunneridae</taxon>
        <taxon>Pentapetalae</taxon>
        <taxon>rosids</taxon>
        <taxon>fabids</taxon>
        <taxon>Malpighiales</taxon>
        <taxon>Rhizophoraceae</taxon>
        <taxon>Rhizophora</taxon>
    </lineage>
</organism>
<evidence type="ECO:0000313" key="1">
    <source>
        <dbReference type="EMBL" id="MBX00643.1"/>
    </source>
</evidence>
<sequence>MPKLLHDVQNC</sequence>